<name>F6FIC2_MYCHI</name>
<reference key="2">
    <citation type="submission" date="2011-05" db="EMBL/GenBank/DDBJ databases">
        <title>The Genome of Mycoplasma haemofelis Strain Ohio2, a pathogenic hemoplasma of the cat.</title>
        <authorList>
            <person name="Santos A.P."/>
            <person name="Guimaraes A.M.S."/>
            <person name="SanMiguel P.J."/>
            <person name="Martin S.W."/>
            <person name="Messick J.B."/>
        </authorList>
    </citation>
    <scope>NUCLEOTIDE SEQUENCE</scope>
    <source>
        <strain>Ohio2</strain>
    </source>
</reference>
<dbReference type="HOGENOM" id="CLU_154533_0_0_14"/>
<accession>F6FIC2</accession>
<dbReference type="Proteomes" id="UP000007952">
    <property type="component" value="Chromosome"/>
</dbReference>
<evidence type="ECO:0000313" key="2">
    <source>
        <dbReference type="EMBL" id="AEG72970.1"/>
    </source>
</evidence>
<evidence type="ECO:0000313" key="3">
    <source>
        <dbReference type="Proteomes" id="UP000007952"/>
    </source>
</evidence>
<protein>
    <submittedName>
        <fullName evidence="2">Uncharacterized protein</fullName>
    </submittedName>
</protein>
<dbReference type="EMBL" id="CP002808">
    <property type="protein sequence ID" value="AEG72970.1"/>
    <property type="molecule type" value="Genomic_DNA"/>
</dbReference>
<feature type="compositionally biased region" description="Polar residues" evidence="1">
    <location>
        <begin position="28"/>
        <end position="41"/>
    </location>
</feature>
<feature type="region of interest" description="Disordered" evidence="1">
    <location>
        <begin position="27"/>
        <end position="50"/>
    </location>
</feature>
<dbReference type="STRING" id="859194.MHF_0700"/>
<evidence type="ECO:0000256" key="1">
    <source>
        <dbReference type="SAM" id="MobiDB-lite"/>
    </source>
</evidence>
<sequence>MAFDPRFLIGGTALAGTGAGLGIEALTSSGTRGNDLSTKTKSPSHEKPITVQKQCRLHKLLKFDDGSFEPTTKEKLKQDKEEIDESIEKACLENPDKDIFISKTNNKWGYYKAVQEREDHKTKFSHYLSGRSATQSSS</sequence>
<dbReference type="BioCyc" id="MHAE859194:G1GR7-691-MONOMER"/>
<proteinExistence type="predicted"/>
<dbReference type="AlphaFoldDB" id="F6FIC2"/>
<reference evidence="2 3" key="1">
    <citation type="journal article" date="2011" name="J. Bacteriol.">
        <title>Complete genome sequences of two hemotropic Mycoplasmas, Mycoplasma haemofelis strain Ohio2 and Mycoplasma suis strain Illinois.</title>
        <authorList>
            <person name="Messick J.B."/>
            <person name="Santos A.P."/>
            <person name="Guimaraes A.M."/>
        </authorList>
    </citation>
    <scope>NUCLEOTIDE SEQUENCE [LARGE SCALE GENOMIC DNA]</scope>
    <source>
        <strain evidence="2 3">Ohio2</strain>
    </source>
</reference>
<organism evidence="2 3">
    <name type="scientific">Mycoplasma haemofelis (strain Ohio2)</name>
    <dbReference type="NCBI Taxonomy" id="859194"/>
    <lineage>
        <taxon>Bacteria</taxon>
        <taxon>Bacillati</taxon>
        <taxon>Mycoplasmatota</taxon>
        <taxon>Mollicutes</taxon>
        <taxon>Mycoplasmataceae</taxon>
        <taxon>Mycoplasma</taxon>
    </lineage>
</organism>
<dbReference type="KEGG" id="mhf:MHF_0700"/>
<gene>
    <name evidence="2" type="ordered locus">MHF_0700</name>
</gene>